<feature type="domain" description="NodB homology" evidence="1">
    <location>
        <begin position="28"/>
        <end position="206"/>
    </location>
</feature>
<protein>
    <submittedName>
        <fullName evidence="2">Peptidoglycan/xylan/chitin deacetylase (PgdA/CDA1 family)</fullName>
    </submittedName>
</protein>
<dbReference type="InterPro" id="IPR002509">
    <property type="entry name" value="NODB_dom"/>
</dbReference>
<dbReference type="Pfam" id="PF01522">
    <property type="entry name" value="Polysacc_deac_1"/>
    <property type="match status" value="1"/>
</dbReference>
<accession>A0ABV2JQQ5</accession>
<name>A0ABV2JQQ5_9GAMM</name>
<dbReference type="InterPro" id="IPR050248">
    <property type="entry name" value="Polysacc_deacetylase_ArnD"/>
</dbReference>
<dbReference type="SUPFAM" id="SSF88713">
    <property type="entry name" value="Glycoside hydrolase/deacetylase"/>
    <property type="match status" value="1"/>
</dbReference>
<evidence type="ECO:0000259" key="1">
    <source>
        <dbReference type="PROSITE" id="PS51677"/>
    </source>
</evidence>
<keyword evidence="3" id="KW-1185">Reference proteome</keyword>
<proteinExistence type="predicted"/>
<dbReference type="InterPro" id="IPR011330">
    <property type="entry name" value="Glyco_hydro/deAcase_b/a-brl"/>
</dbReference>
<dbReference type="PROSITE" id="PS51677">
    <property type="entry name" value="NODB"/>
    <property type="match status" value="1"/>
</dbReference>
<reference evidence="2 3" key="1">
    <citation type="submission" date="2024-06" db="EMBL/GenBank/DDBJ databases">
        <title>Sorghum-associated microbial communities from plants grown in Nebraska, USA.</title>
        <authorList>
            <person name="Schachtman D."/>
        </authorList>
    </citation>
    <scope>NUCLEOTIDE SEQUENCE [LARGE SCALE GENOMIC DNA]</scope>
    <source>
        <strain evidence="2 3">1073</strain>
    </source>
</reference>
<gene>
    <name evidence="2" type="ORF">ABIC75_000629</name>
</gene>
<dbReference type="CDD" id="cd10917">
    <property type="entry name" value="CE4_NodB_like_6s_7s"/>
    <property type="match status" value="1"/>
</dbReference>
<dbReference type="RefSeq" id="WP_354012396.1">
    <property type="nucleotide sequence ID" value="NZ_JBEPMU010000001.1"/>
</dbReference>
<dbReference type="EMBL" id="JBEPMU010000001">
    <property type="protein sequence ID" value="MET3650927.1"/>
    <property type="molecule type" value="Genomic_DNA"/>
</dbReference>
<dbReference type="PANTHER" id="PTHR10587">
    <property type="entry name" value="GLYCOSYL TRANSFERASE-RELATED"/>
    <property type="match status" value="1"/>
</dbReference>
<dbReference type="Proteomes" id="UP001549184">
    <property type="component" value="Unassembled WGS sequence"/>
</dbReference>
<evidence type="ECO:0000313" key="2">
    <source>
        <dbReference type="EMBL" id="MET3650927.1"/>
    </source>
</evidence>
<evidence type="ECO:0000313" key="3">
    <source>
        <dbReference type="Proteomes" id="UP001549184"/>
    </source>
</evidence>
<dbReference type="Gene3D" id="3.20.20.370">
    <property type="entry name" value="Glycoside hydrolase/deacetylase"/>
    <property type="match status" value="1"/>
</dbReference>
<dbReference type="PANTHER" id="PTHR10587:SF137">
    <property type="entry name" value="4-DEOXY-4-FORMAMIDO-L-ARABINOSE-PHOSPHOUNDECAPRENOL DEFORMYLASE ARND-RELATED"/>
    <property type="match status" value="1"/>
</dbReference>
<sequence length="210" mass="24581">MTLRPKKMQLLQWMPHAVVFTRAPDADKALYLTFDDGPNPDHTPALLELLRTHGAKATFFLIGREAERYPQLVERIVEEGHALGNHSYSHPMFDALTHTEQWVEVERTDQVLSHFDGRSHHGFRPPRGVFSLLLTLRFAFSRRKLAYWSYDSLDYQKREPDELTERLRAQPPRAGDVMLMHDDSDCSRRMLEQLLPEWKRRGFTFRALPA</sequence>
<organism evidence="2 3">
    <name type="scientific">Dyella japonica</name>
    <dbReference type="NCBI Taxonomy" id="231455"/>
    <lineage>
        <taxon>Bacteria</taxon>
        <taxon>Pseudomonadati</taxon>
        <taxon>Pseudomonadota</taxon>
        <taxon>Gammaproteobacteria</taxon>
        <taxon>Lysobacterales</taxon>
        <taxon>Rhodanobacteraceae</taxon>
        <taxon>Dyella</taxon>
    </lineage>
</organism>
<comment type="caution">
    <text evidence="2">The sequence shown here is derived from an EMBL/GenBank/DDBJ whole genome shotgun (WGS) entry which is preliminary data.</text>
</comment>